<dbReference type="InterPro" id="IPR019856">
    <property type="entry name" value="CRISPR-assoc_Cas1_DVULG"/>
</dbReference>
<dbReference type="RefSeq" id="WP_145191471.1">
    <property type="nucleotide sequence ID" value="NZ_CP036266.1"/>
</dbReference>
<keyword evidence="4 10" id="KW-0378">Hydrolase</keyword>
<evidence type="ECO:0000256" key="1">
    <source>
        <dbReference type="ARBA" id="ARBA00022722"/>
    </source>
</evidence>
<dbReference type="PANTHER" id="PTHR34353">
    <property type="entry name" value="CRISPR-ASSOCIATED ENDONUCLEASE CAS1 1"/>
    <property type="match status" value="1"/>
</dbReference>
<evidence type="ECO:0000256" key="4">
    <source>
        <dbReference type="ARBA" id="ARBA00022801"/>
    </source>
</evidence>
<dbReference type="Proteomes" id="UP000320421">
    <property type="component" value="Chromosome"/>
</dbReference>
<dbReference type="HAMAP" id="MF_01470">
    <property type="entry name" value="Cas1"/>
    <property type="match status" value="1"/>
</dbReference>
<comment type="cofactor">
    <cofactor evidence="10">
        <name>Mg(2+)</name>
        <dbReference type="ChEBI" id="CHEBI:18420"/>
    </cofactor>
    <cofactor evidence="10">
        <name>Mn(2+)</name>
        <dbReference type="ChEBI" id="CHEBI:29035"/>
    </cofactor>
</comment>
<dbReference type="PANTHER" id="PTHR34353:SF2">
    <property type="entry name" value="CRISPR-ASSOCIATED ENDONUCLEASE CAS1 1"/>
    <property type="match status" value="1"/>
</dbReference>
<gene>
    <name evidence="10 11" type="primary">cas1</name>
    <name evidence="11" type="ORF">HG66A1_55140</name>
</gene>
<dbReference type="GO" id="GO:0046872">
    <property type="term" value="F:metal ion binding"/>
    <property type="evidence" value="ECO:0007669"/>
    <property type="project" value="UniProtKB-UniRule"/>
</dbReference>
<dbReference type="Pfam" id="PF01867">
    <property type="entry name" value="Cas_Cas1"/>
    <property type="match status" value="1"/>
</dbReference>
<evidence type="ECO:0000256" key="9">
    <source>
        <dbReference type="ARBA" id="ARBA00038592"/>
    </source>
</evidence>
<evidence type="ECO:0000256" key="10">
    <source>
        <dbReference type="HAMAP-Rule" id="MF_01470"/>
    </source>
</evidence>
<evidence type="ECO:0000256" key="2">
    <source>
        <dbReference type="ARBA" id="ARBA00022723"/>
    </source>
</evidence>
<evidence type="ECO:0000256" key="5">
    <source>
        <dbReference type="ARBA" id="ARBA00022842"/>
    </source>
</evidence>
<keyword evidence="3 10" id="KW-0255">Endonuclease</keyword>
<keyword evidence="7 10" id="KW-0238">DNA-binding</keyword>
<dbReference type="GO" id="GO:0051607">
    <property type="term" value="P:defense response to virus"/>
    <property type="evidence" value="ECO:0007669"/>
    <property type="project" value="UniProtKB-UniRule"/>
</dbReference>
<name>A0A517PWE5_9PLAN</name>
<dbReference type="Gene3D" id="3.100.10.20">
    <property type="entry name" value="CRISPR-associated endonuclease Cas1, N-terminal domain"/>
    <property type="match status" value="1"/>
</dbReference>
<evidence type="ECO:0000256" key="7">
    <source>
        <dbReference type="ARBA" id="ARBA00023125"/>
    </source>
</evidence>
<feature type="binding site" evidence="10">
    <location>
        <position position="250"/>
    </location>
    <ligand>
        <name>Mn(2+)</name>
        <dbReference type="ChEBI" id="CHEBI:29035"/>
    </ligand>
</feature>
<evidence type="ECO:0000313" key="11">
    <source>
        <dbReference type="EMBL" id="QDT23691.1"/>
    </source>
</evidence>
<evidence type="ECO:0000256" key="3">
    <source>
        <dbReference type="ARBA" id="ARBA00022759"/>
    </source>
</evidence>
<dbReference type="EC" id="3.1.-.-" evidence="10"/>
<dbReference type="InterPro" id="IPR042206">
    <property type="entry name" value="CRISPR-assoc_Cas1_C"/>
</dbReference>
<dbReference type="GO" id="GO:0043571">
    <property type="term" value="P:maintenance of CRISPR repeat elements"/>
    <property type="evidence" value="ECO:0007669"/>
    <property type="project" value="UniProtKB-UniRule"/>
</dbReference>
<evidence type="ECO:0000256" key="6">
    <source>
        <dbReference type="ARBA" id="ARBA00023118"/>
    </source>
</evidence>
<dbReference type="InterPro" id="IPR050646">
    <property type="entry name" value="Cas1"/>
</dbReference>
<dbReference type="NCBIfam" id="TIGR00287">
    <property type="entry name" value="cas1"/>
    <property type="match status" value="1"/>
</dbReference>
<keyword evidence="2 10" id="KW-0479">Metal-binding</keyword>
<comment type="similarity">
    <text evidence="10">Belongs to the CRISPR-associated endonuclease Cas1 family.</text>
</comment>
<evidence type="ECO:0000256" key="8">
    <source>
        <dbReference type="ARBA" id="ARBA00023211"/>
    </source>
</evidence>
<organism evidence="11 12">
    <name type="scientific">Gimesia chilikensis</name>
    <dbReference type="NCBI Taxonomy" id="2605989"/>
    <lineage>
        <taxon>Bacteria</taxon>
        <taxon>Pseudomonadati</taxon>
        <taxon>Planctomycetota</taxon>
        <taxon>Planctomycetia</taxon>
        <taxon>Planctomycetales</taxon>
        <taxon>Planctomycetaceae</taxon>
        <taxon>Gimesia</taxon>
    </lineage>
</organism>
<dbReference type="AlphaFoldDB" id="A0A517PWE5"/>
<comment type="function">
    <text evidence="10">CRISPR (clustered regularly interspaced short palindromic repeat), is an adaptive immune system that provides protection against mobile genetic elements (viruses, transposable elements and conjugative plasmids). CRISPR clusters contain spacers, sequences complementary to antecedent mobile elements, and target invading nucleic acids. CRISPR clusters are transcribed and processed into CRISPR RNA (crRNA). Acts as a dsDNA endonuclease. Involved in the integration of spacer DNA into the CRISPR cassette.</text>
</comment>
<accession>A0A517PWE5</accession>
<dbReference type="GO" id="GO:0003677">
    <property type="term" value="F:DNA binding"/>
    <property type="evidence" value="ECO:0007669"/>
    <property type="project" value="UniProtKB-KW"/>
</dbReference>
<dbReference type="CDD" id="cd09721">
    <property type="entry name" value="Cas1_I-C"/>
    <property type="match status" value="1"/>
</dbReference>
<feature type="binding site" evidence="10">
    <location>
        <position position="235"/>
    </location>
    <ligand>
        <name>Mn(2+)</name>
        <dbReference type="ChEBI" id="CHEBI:29035"/>
    </ligand>
</feature>
<dbReference type="InterPro" id="IPR042211">
    <property type="entry name" value="CRISPR-assoc_Cas1_N"/>
</dbReference>
<dbReference type="EMBL" id="CP036266">
    <property type="protein sequence ID" value="QDT23691.1"/>
    <property type="molecule type" value="Genomic_DNA"/>
</dbReference>
<dbReference type="InterPro" id="IPR002729">
    <property type="entry name" value="CRISPR-assoc_Cas1"/>
</dbReference>
<proteinExistence type="inferred from homology"/>
<dbReference type="GO" id="GO:0016787">
    <property type="term" value="F:hydrolase activity"/>
    <property type="evidence" value="ECO:0007669"/>
    <property type="project" value="UniProtKB-KW"/>
</dbReference>
<dbReference type="GO" id="GO:0004520">
    <property type="term" value="F:DNA endonuclease activity"/>
    <property type="evidence" value="ECO:0007669"/>
    <property type="project" value="InterPro"/>
</dbReference>
<feature type="binding site" evidence="10">
    <location>
        <position position="167"/>
    </location>
    <ligand>
        <name>Mn(2+)</name>
        <dbReference type="ChEBI" id="CHEBI:29035"/>
    </ligand>
</feature>
<comment type="subunit">
    <text evidence="9 10">Homodimer, forms a heterotetramer with a Cas2 homodimer.</text>
</comment>
<evidence type="ECO:0000313" key="12">
    <source>
        <dbReference type="Proteomes" id="UP000320421"/>
    </source>
</evidence>
<sequence>MKTHLNTLFVTTEGSYLAKEGDTVSIRLNRQTQTRLPFHNLDSIVCIGRISLSPQLMQAASQAGISISLLDERGRFRALIQGFTSGNVLLRREQYRAADNEERTFTLARSFVLGKLANCRTVLRRAIRDANVLEPRVQTIERAAVRMKIAIEAATTASDIHELRGIEGEAATQYFSAFNSLQTQFQECFAFQKRSKRPPLDSINSLMSFIYTLLTHDVRSACEATGLDAAVGYLHRDRPGRPGLALDLIEEFRPWLADRLVFSLINRQQLNSSAFQTLENGAVVISPEARRTILTAWQQRKSEEIFHPFINEKITIGLLPLIQARLLARHLRGDLDLYPPFLWK</sequence>
<dbReference type="Gene3D" id="1.20.120.920">
    <property type="entry name" value="CRISPR-associated endonuclease Cas1, C-terminal domain"/>
    <property type="match status" value="1"/>
</dbReference>
<keyword evidence="6 10" id="KW-0051">Antiviral defense</keyword>
<dbReference type="NCBIfam" id="TIGR03640">
    <property type="entry name" value="cas1_DVULG"/>
    <property type="match status" value="1"/>
</dbReference>
<protein>
    <recommendedName>
        <fullName evidence="10">CRISPR-associated endonuclease Cas1</fullName>
        <ecNumber evidence="10">3.1.-.-</ecNumber>
    </recommendedName>
</protein>
<keyword evidence="8 10" id="KW-0464">Manganese</keyword>
<dbReference type="OrthoDB" id="9803119at2"/>
<keyword evidence="1 10" id="KW-0540">Nuclease</keyword>
<reference evidence="11 12" key="1">
    <citation type="submission" date="2019-02" db="EMBL/GenBank/DDBJ databases">
        <title>Deep-cultivation of Planctomycetes and their phenomic and genomic characterization uncovers novel biology.</title>
        <authorList>
            <person name="Wiegand S."/>
            <person name="Jogler M."/>
            <person name="Boedeker C."/>
            <person name="Pinto D."/>
            <person name="Vollmers J."/>
            <person name="Rivas-Marin E."/>
            <person name="Kohn T."/>
            <person name="Peeters S.H."/>
            <person name="Heuer A."/>
            <person name="Rast P."/>
            <person name="Oberbeckmann S."/>
            <person name="Bunk B."/>
            <person name="Jeske O."/>
            <person name="Meyerdierks A."/>
            <person name="Storesund J.E."/>
            <person name="Kallscheuer N."/>
            <person name="Luecker S."/>
            <person name="Lage O.M."/>
            <person name="Pohl T."/>
            <person name="Merkel B.J."/>
            <person name="Hornburger P."/>
            <person name="Mueller R.-W."/>
            <person name="Bruemmer F."/>
            <person name="Labrenz M."/>
            <person name="Spormann A.M."/>
            <person name="Op den Camp H."/>
            <person name="Overmann J."/>
            <person name="Amann R."/>
            <person name="Jetten M.S.M."/>
            <person name="Mascher T."/>
            <person name="Medema M.H."/>
            <person name="Devos D.P."/>
            <person name="Kaster A.-K."/>
            <person name="Ovreas L."/>
            <person name="Rohde M."/>
            <person name="Galperin M.Y."/>
            <person name="Jogler C."/>
        </authorList>
    </citation>
    <scope>NUCLEOTIDE SEQUENCE [LARGE SCALE GENOMIC DNA]</scope>
    <source>
        <strain evidence="11 12">HG66A1</strain>
    </source>
</reference>
<keyword evidence="12" id="KW-1185">Reference proteome</keyword>
<keyword evidence="5 10" id="KW-0460">Magnesium</keyword>